<evidence type="ECO:0000259" key="5">
    <source>
        <dbReference type="Pfam" id="PF18743"/>
    </source>
</evidence>
<dbReference type="GO" id="GO:0004540">
    <property type="term" value="F:RNA nuclease activity"/>
    <property type="evidence" value="ECO:0007669"/>
    <property type="project" value="InterPro"/>
</dbReference>
<dbReference type="OrthoDB" id="8220232at2"/>
<keyword evidence="1" id="KW-1277">Toxin-antitoxin system</keyword>
<feature type="domain" description="REase AHJR-like" evidence="5">
    <location>
        <begin position="3"/>
        <end position="120"/>
    </location>
</feature>
<dbReference type="AlphaFoldDB" id="A0A2U8W628"/>
<dbReference type="GO" id="GO:0016787">
    <property type="term" value="F:hydrolase activity"/>
    <property type="evidence" value="ECO:0007669"/>
    <property type="project" value="UniProtKB-KW"/>
</dbReference>
<dbReference type="Gene3D" id="1.20.120.580">
    <property type="entry name" value="bsu32300-like"/>
    <property type="match status" value="1"/>
</dbReference>
<dbReference type="EMBL" id="CP029550">
    <property type="protein sequence ID" value="AWN41555.1"/>
    <property type="molecule type" value="Genomic_DNA"/>
</dbReference>
<dbReference type="InterPro" id="IPR040902">
    <property type="entry name" value="AHJR-like"/>
</dbReference>
<keyword evidence="3" id="KW-0378">Hydrolase</keyword>
<dbReference type="Pfam" id="PF18743">
    <property type="entry name" value="AHJR-like"/>
    <property type="match status" value="1"/>
</dbReference>
<protein>
    <recommendedName>
        <fullName evidence="5">REase AHJR-like domain-containing protein</fullName>
    </recommendedName>
</protein>
<evidence type="ECO:0000313" key="7">
    <source>
        <dbReference type="Proteomes" id="UP000245926"/>
    </source>
</evidence>
<dbReference type="RefSeq" id="WP_109890683.1">
    <property type="nucleotide sequence ID" value="NZ_CP029550.1"/>
</dbReference>
<dbReference type="InterPro" id="IPR037038">
    <property type="entry name" value="HepT-like_sf"/>
</dbReference>
<dbReference type="InterPro" id="IPR011856">
    <property type="entry name" value="tRNA_endonuc-like_dom_sf"/>
</dbReference>
<dbReference type="Pfam" id="PF01934">
    <property type="entry name" value="HepT-like"/>
    <property type="match status" value="1"/>
</dbReference>
<evidence type="ECO:0000256" key="2">
    <source>
        <dbReference type="ARBA" id="ARBA00022722"/>
    </source>
</evidence>
<dbReference type="Gene3D" id="3.40.1350.10">
    <property type="match status" value="1"/>
</dbReference>
<name>A0A2U8W628_9HYPH</name>
<keyword evidence="2" id="KW-0540">Nuclease</keyword>
<evidence type="ECO:0000313" key="6">
    <source>
        <dbReference type="EMBL" id="AWN41555.1"/>
    </source>
</evidence>
<dbReference type="KEGG" id="mets:DK389_14850"/>
<reference evidence="7" key="1">
    <citation type="submission" date="2018-05" db="EMBL/GenBank/DDBJ databases">
        <title>Complete Genome Sequence of Methylobacterium sp. 17SD2-17.</title>
        <authorList>
            <person name="Srinivasan S."/>
        </authorList>
    </citation>
    <scope>NUCLEOTIDE SEQUENCE [LARGE SCALE GENOMIC DNA]</scope>
    <source>
        <strain evidence="7">17SD2-17</strain>
    </source>
</reference>
<evidence type="ECO:0000256" key="4">
    <source>
        <dbReference type="ARBA" id="ARBA00024207"/>
    </source>
</evidence>
<organism evidence="6 7">
    <name type="scientific">Methylobacterium durans</name>
    <dbReference type="NCBI Taxonomy" id="2202825"/>
    <lineage>
        <taxon>Bacteria</taxon>
        <taxon>Pseudomonadati</taxon>
        <taxon>Pseudomonadota</taxon>
        <taxon>Alphaproteobacteria</taxon>
        <taxon>Hyphomicrobiales</taxon>
        <taxon>Methylobacteriaceae</taxon>
        <taxon>Methylobacterium</taxon>
    </lineage>
</organism>
<dbReference type="Proteomes" id="UP000245926">
    <property type="component" value="Chromosome"/>
</dbReference>
<comment type="similarity">
    <text evidence="4">Belongs to the HepT RNase toxin family.</text>
</comment>
<gene>
    <name evidence="6" type="ORF">DK389_14850</name>
</gene>
<proteinExistence type="inferred from homology"/>
<dbReference type="InterPro" id="IPR008201">
    <property type="entry name" value="HepT-like"/>
</dbReference>
<dbReference type="GO" id="GO:0110001">
    <property type="term" value="C:toxin-antitoxin complex"/>
    <property type="evidence" value="ECO:0007669"/>
    <property type="project" value="InterPro"/>
</dbReference>
<dbReference type="SUPFAM" id="SSF52980">
    <property type="entry name" value="Restriction endonuclease-like"/>
    <property type="match status" value="1"/>
</dbReference>
<accession>A0A2U8W628</accession>
<dbReference type="GO" id="GO:0003676">
    <property type="term" value="F:nucleic acid binding"/>
    <property type="evidence" value="ECO:0007669"/>
    <property type="project" value="InterPro"/>
</dbReference>
<evidence type="ECO:0000256" key="3">
    <source>
        <dbReference type="ARBA" id="ARBA00022801"/>
    </source>
</evidence>
<sequence length="221" mass="25225">MTMAQEFQETERHFIERLRPHYEAKGYDFVPYPGPDRLPEFMGGYRPDAIALKGDHKIAIEVKNRKTPHADLSLKRIQQLFERHHDWQLRIMFVGGDTQAGISIPASTPEIVRRHLTEVTELIKHAQPRAAFLVGWSLLEAIARIVEPASDKRPYSPGTIIQTLAMNGYIDPEVEGKVRSLISMRNRIVHGDLETEPSKMELDLLLKVIVSILDRLRVSSS</sequence>
<dbReference type="InterPro" id="IPR011335">
    <property type="entry name" value="Restrct_endonuc-II-like"/>
</dbReference>
<evidence type="ECO:0000256" key="1">
    <source>
        <dbReference type="ARBA" id="ARBA00022649"/>
    </source>
</evidence>
<keyword evidence="7" id="KW-1185">Reference proteome</keyword>